<feature type="region of interest" description="Disordered" evidence="1">
    <location>
        <begin position="289"/>
        <end position="454"/>
    </location>
</feature>
<reference evidence="3" key="1">
    <citation type="submission" date="2022-03" db="EMBL/GenBank/DDBJ databases">
        <title>Brevibacterium spongiae sp. nov., isolated from marine sponge.</title>
        <authorList>
            <person name="Li Z."/>
            <person name="Zhang M."/>
        </authorList>
    </citation>
    <scope>NUCLEOTIDE SEQUENCE</scope>
    <source>
        <strain evidence="3">WHS-Z9</strain>
    </source>
</reference>
<feature type="compositionally biased region" description="Low complexity" evidence="1">
    <location>
        <begin position="302"/>
        <end position="342"/>
    </location>
</feature>
<dbReference type="RefSeq" id="WP_265419383.1">
    <property type="nucleotide sequence ID" value="NZ_CP093443.1"/>
</dbReference>
<keyword evidence="4" id="KW-1185">Reference proteome</keyword>
<proteinExistence type="predicted"/>
<feature type="compositionally biased region" description="Gly residues" evidence="1">
    <location>
        <begin position="408"/>
        <end position="446"/>
    </location>
</feature>
<feature type="region of interest" description="Disordered" evidence="1">
    <location>
        <begin position="197"/>
        <end position="248"/>
    </location>
</feature>
<feature type="transmembrane region" description="Helical" evidence="2">
    <location>
        <begin position="261"/>
        <end position="282"/>
    </location>
</feature>
<evidence type="ECO:0000256" key="1">
    <source>
        <dbReference type="SAM" id="MobiDB-lite"/>
    </source>
</evidence>
<evidence type="ECO:0000313" key="3">
    <source>
        <dbReference type="EMBL" id="UVI36817.1"/>
    </source>
</evidence>
<keyword evidence="2" id="KW-0472">Membrane</keyword>
<organism evidence="3 4">
    <name type="scientific">Brevibacterium spongiae</name>
    <dbReference type="NCBI Taxonomy" id="2909672"/>
    <lineage>
        <taxon>Bacteria</taxon>
        <taxon>Bacillati</taxon>
        <taxon>Actinomycetota</taxon>
        <taxon>Actinomycetes</taxon>
        <taxon>Micrococcales</taxon>
        <taxon>Brevibacteriaceae</taxon>
        <taxon>Brevibacterium</taxon>
    </lineage>
</organism>
<dbReference type="EMBL" id="CP093443">
    <property type="protein sequence ID" value="UVI36817.1"/>
    <property type="molecule type" value="Genomic_DNA"/>
</dbReference>
<protein>
    <submittedName>
        <fullName evidence="3">Uncharacterized protein</fullName>
    </submittedName>
</protein>
<keyword evidence="2" id="KW-1133">Transmembrane helix</keyword>
<gene>
    <name evidence="3" type="ORF">L1F31_03920</name>
</gene>
<feature type="compositionally biased region" description="Low complexity" evidence="1">
    <location>
        <begin position="31"/>
        <end position="48"/>
    </location>
</feature>
<keyword evidence="2" id="KW-0812">Transmembrane</keyword>
<dbReference type="Proteomes" id="UP001064879">
    <property type="component" value="Chromosome"/>
</dbReference>
<feature type="transmembrane region" description="Helical" evidence="2">
    <location>
        <begin position="144"/>
        <end position="167"/>
    </location>
</feature>
<evidence type="ECO:0000313" key="4">
    <source>
        <dbReference type="Proteomes" id="UP001064879"/>
    </source>
</evidence>
<accession>A0ABY5SQQ3</accession>
<feature type="compositionally biased region" description="Basic and acidic residues" evidence="1">
    <location>
        <begin position="1"/>
        <end position="20"/>
    </location>
</feature>
<feature type="compositionally biased region" description="Low complexity" evidence="1">
    <location>
        <begin position="349"/>
        <end position="407"/>
    </location>
</feature>
<feature type="compositionally biased region" description="Polar residues" evidence="1">
    <location>
        <begin position="292"/>
        <end position="301"/>
    </location>
</feature>
<feature type="region of interest" description="Disordered" evidence="1">
    <location>
        <begin position="1"/>
        <end position="120"/>
    </location>
</feature>
<sequence length="454" mass="43981">MTAGHSEKSGQRDTTDDSRAQNHSQTLPMITEELAAAHPNAAHTPTEHVTTPVMPPNPIRRDAANAANQSSGPTHDENLAEQTRAMTDGSRAGMTTASTAAATHVEEGTEKAEDEKKSEGRISATQLIAGAGAAATSSVIGGQLGVAGTVVGAGVASIVTALAVTLYGRSLDKGKEKIQEVGSKLAPAVKAKIAKNPTDKATAVDPSLAEDSAFAPPEPAGGNADETAASAQGDDTVDSEAESGRDDKPRTWWQNLRRKRVLYPLTIGVAAFGIGLGGVVMAESFTDADISPGTSQISRSVSGQSTTGEETNTGTSDSGSSGEDSSSGSGSSADGQQNSSDSGSGGQPGQSTSTGETGSQGTDSSQGDPGANTTTDTGTDTGSTTSDGTDASTGSTASDSAGASGSAGDTGGGTDGSSATGGSGSSAGSGGSSGSGTGGSAGGSSGGSAASAQG</sequence>
<evidence type="ECO:0000256" key="2">
    <source>
        <dbReference type="SAM" id="Phobius"/>
    </source>
</evidence>
<feature type="compositionally biased region" description="Basic and acidic residues" evidence="1">
    <location>
        <begin position="104"/>
        <end position="120"/>
    </location>
</feature>
<name>A0ABY5SQQ3_9MICO</name>